<evidence type="ECO:0000259" key="9">
    <source>
        <dbReference type="Pfam" id="PF06441"/>
    </source>
</evidence>
<keyword evidence="6" id="KW-0472">Membrane</keyword>
<evidence type="ECO:0000313" key="10">
    <source>
        <dbReference type="EMBL" id="JAI14961.1"/>
    </source>
</evidence>
<comment type="subcellular location">
    <subcellularLocation>
        <location evidence="6">Endoplasmic reticulum membrane</location>
    </subcellularLocation>
    <subcellularLocation>
        <location evidence="2">Microsome membrane</location>
        <topology evidence="2">Single-pass membrane protein</topology>
    </subcellularLocation>
</comment>
<comment type="similarity">
    <text evidence="3 6">Belongs to the peptidase S33 family.</text>
</comment>
<feature type="signal peptide" evidence="8">
    <location>
        <begin position="1"/>
        <end position="20"/>
    </location>
</feature>
<dbReference type="GO" id="GO:0097176">
    <property type="term" value="P:epoxide metabolic process"/>
    <property type="evidence" value="ECO:0007669"/>
    <property type="project" value="TreeGrafter"/>
</dbReference>
<feature type="active site" description="Proton acceptor" evidence="7">
    <location>
        <position position="435"/>
    </location>
</feature>
<comment type="function">
    <text evidence="6">Catalyzes juvenile hormone hydrolysis.</text>
</comment>
<evidence type="ECO:0000256" key="5">
    <source>
        <dbReference type="ARBA" id="ARBA00022801"/>
    </source>
</evidence>
<proteinExistence type="evidence at transcript level"/>
<comment type="catalytic activity">
    <reaction evidence="1 6">
        <text>1-(4-methoxyphenyl)-N-methyl-N-[(3-methyloxetan-3-yl)methyl]methanamine + H2O = 2-{[(4-methoxybenzyl)(methyl)amino]methyl}-2-methylpropane-1,3-diol</text>
        <dbReference type="Rhea" id="RHEA:55764"/>
        <dbReference type="ChEBI" id="CHEBI:15377"/>
        <dbReference type="ChEBI" id="CHEBI:139161"/>
        <dbReference type="ChEBI" id="CHEBI:139164"/>
        <dbReference type="EC" id="3.3.2.9"/>
    </reaction>
</comment>
<dbReference type="PANTHER" id="PTHR21661:SF35">
    <property type="entry name" value="EPOXIDE HYDROLASE"/>
    <property type="match status" value="1"/>
</dbReference>
<dbReference type="Gene3D" id="3.40.50.1820">
    <property type="entry name" value="alpha/beta hydrolase"/>
    <property type="match status" value="1"/>
</dbReference>
<feature type="active site" description="Nucleophile" evidence="7">
    <location>
        <position position="232"/>
    </location>
</feature>
<dbReference type="SUPFAM" id="SSF53474">
    <property type="entry name" value="alpha/beta-Hydrolases"/>
    <property type="match status" value="1"/>
</dbReference>
<evidence type="ECO:0000256" key="2">
    <source>
        <dbReference type="ARBA" id="ARBA00004111"/>
    </source>
</evidence>
<evidence type="ECO:0000256" key="3">
    <source>
        <dbReference type="ARBA" id="ARBA00010088"/>
    </source>
</evidence>
<keyword evidence="6" id="KW-0256">Endoplasmic reticulum</keyword>
<name>A0A0K8TLC3_TABBR</name>
<reference evidence="10" key="1">
    <citation type="journal article" date="2015" name="Insect Biochem. Mol. Biol.">
        <title>An insight into the sialome of the horse fly, Tabanus bromius.</title>
        <authorList>
            <person name="Ribeiro J.M."/>
            <person name="Kazimirova M."/>
            <person name="Takac P."/>
            <person name="Andersen J.F."/>
            <person name="Francischetti I.M."/>
        </authorList>
    </citation>
    <scope>NUCLEOTIDE SEQUENCE</scope>
</reference>
<protein>
    <recommendedName>
        <fullName evidence="6">Epoxide hydrolase</fullName>
        <ecNumber evidence="6">3.3.2.9</ecNumber>
    </recommendedName>
</protein>
<dbReference type="InterPro" id="IPR010497">
    <property type="entry name" value="Epoxide_hydro_N"/>
</dbReference>
<evidence type="ECO:0000256" key="1">
    <source>
        <dbReference type="ARBA" id="ARBA00000221"/>
    </source>
</evidence>
<dbReference type="PIRSF" id="PIRSF001112">
    <property type="entry name" value="Epoxide_hydrolase"/>
    <property type="match status" value="1"/>
</dbReference>
<feature type="active site" description="Proton donor" evidence="7">
    <location>
        <position position="378"/>
    </location>
</feature>
<evidence type="ECO:0000256" key="7">
    <source>
        <dbReference type="PIRSR" id="PIRSR001112-1"/>
    </source>
</evidence>
<dbReference type="InterPro" id="IPR029058">
    <property type="entry name" value="AB_hydrolase_fold"/>
</dbReference>
<keyword evidence="4 6" id="KW-0058">Aromatic hydrocarbons catabolism</keyword>
<dbReference type="PANTHER" id="PTHR21661">
    <property type="entry name" value="EPOXIDE HYDROLASE 1-RELATED"/>
    <property type="match status" value="1"/>
</dbReference>
<dbReference type="EC" id="3.3.2.9" evidence="6"/>
<dbReference type="InterPro" id="IPR000639">
    <property type="entry name" value="Epox_hydrolase-like"/>
</dbReference>
<evidence type="ECO:0000256" key="4">
    <source>
        <dbReference type="ARBA" id="ARBA00022797"/>
    </source>
</evidence>
<dbReference type="PRINTS" id="PR00412">
    <property type="entry name" value="EPOXHYDRLASE"/>
</dbReference>
<keyword evidence="5 6" id="KW-0378">Hydrolase</keyword>
<comment type="catalytic activity">
    <reaction evidence="6">
        <text>cis-stilbene oxide + H2O = (1R,2R)-hydrobenzoin</text>
        <dbReference type="Rhea" id="RHEA:23900"/>
        <dbReference type="ChEBI" id="CHEBI:15377"/>
        <dbReference type="ChEBI" id="CHEBI:50004"/>
        <dbReference type="ChEBI" id="CHEBI:50014"/>
        <dbReference type="EC" id="3.3.2.9"/>
    </reaction>
</comment>
<dbReference type="InterPro" id="IPR016292">
    <property type="entry name" value="Epoxide_hydrolase"/>
</dbReference>
<dbReference type="GO" id="GO:0033961">
    <property type="term" value="F:cis-stilbene-oxide hydrolase activity"/>
    <property type="evidence" value="ECO:0007669"/>
    <property type="project" value="UniProtKB-UniRule"/>
</dbReference>
<evidence type="ECO:0000256" key="6">
    <source>
        <dbReference type="PIRNR" id="PIRNR001112"/>
    </source>
</evidence>
<keyword evidence="8" id="KW-0732">Signal</keyword>
<accession>A0A0K8TLC3</accession>
<evidence type="ECO:0000256" key="8">
    <source>
        <dbReference type="SAM" id="SignalP"/>
    </source>
</evidence>
<dbReference type="AlphaFoldDB" id="A0A0K8TLC3"/>
<organism evidence="10">
    <name type="scientific">Tabanus bromius</name>
    <name type="common">Band-eyed brown horse fly</name>
    <dbReference type="NCBI Taxonomy" id="304241"/>
    <lineage>
        <taxon>Eukaryota</taxon>
        <taxon>Metazoa</taxon>
        <taxon>Ecdysozoa</taxon>
        <taxon>Arthropoda</taxon>
        <taxon>Hexapoda</taxon>
        <taxon>Insecta</taxon>
        <taxon>Pterygota</taxon>
        <taxon>Neoptera</taxon>
        <taxon>Endopterygota</taxon>
        <taxon>Diptera</taxon>
        <taxon>Brachycera</taxon>
        <taxon>Tabanomorpha</taxon>
        <taxon>Tabanoidea</taxon>
        <taxon>Tabanidae</taxon>
        <taxon>Tabanus</taxon>
    </lineage>
</organism>
<feature type="domain" description="Epoxide hydrolase N-terminal" evidence="9">
    <location>
        <begin position="61"/>
        <end position="166"/>
    </location>
</feature>
<feature type="chain" id="PRO_5005520227" description="Epoxide hydrolase" evidence="8">
    <location>
        <begin position="21"/>
        <end position="461"/>
    </location>
</feature>
<dbReference type="GO" id="GO:0005789">
    <property type="term" value="C:endoplasmic reticulum membrane"/>
    <property type="evidence" value="ECO:0007669"/>
    <property type="project" value="UniProtKB-SubCell"/>
</dbReference>
<sequence length="461" mass="53563">MDFTARVLFVLISLLTAVLIKQYYDLSKPYPVPKMDLDEYWGPGDKAQYKEDKELVVNKLYYDEEIIDDLRQRLNRTLNLHEPLEGVGFEYGVNTDYLAKFVKYWRDDYLARWREREIYLWRFPHFTTHIQGLRMHYLHTKARSDEKRQVFPVLLLHGWPGSVREFYDVIPKLADPEGNSNYVFEVVVPSLPGYGWSQASSKAGLGPTEIAVVMRNLMLRLGYKKFFVQGGDWGALIGSNIAALFPENVIGFHSNMCVLLTPIAVAKGLIAQVYPSYFIEKEFEHLFFPYTDKLLTLVEESGYFHIQATKPDTIGTALTENPVGLAGYLLEKFSTWTNPDYRKLKDGGVEMDFTLDQLLDNIMIYYLTNSITTSQRLYAEAYTKRTRSYKMDRVQVHVPTGCARFKDDLLVSFDWQLKDKYTNLIHSTYHKKGGHFAAFEVPDEFFKDFMQFVDKVIALEK</sequence>
<dbReference type="Pfam" id="PF06441">
    <property type="entry name" value="EHN"/>
    <property type="match status" value="1"/>
</dbReference>
<dbReference type="EMBL" id="GDAI01002642">
    <property type="protein sequence ID" value="JAI14961.1"/>
    <property type="molecule type" value="mRNA"/>
</dbReference>